<dbReference type="GO" id="GO:0003700">
    <property type="term" value="F:DNA-binding transcription factor activity"/>
    <property type="evidence" value="ECO:0007669"/>
    <property type="project" value="TreeGrafter"/>
</dbReference>
<dbReference type="PANTHER" id="PTHR46797:SF1">
    <property type="entry name" value="METHYLPHOSPHONATE SYNTHASE"/>
    <property type="match status" value="1"/>
</dbReference>
<feature type="domain" description="HTH merR-type" evidence="2">
    <location>
        <begin position="5"/>
        <end position="74"/>
    </location>
</feature>
<dbReference type="InterPro" id="IPR013096">
    <property type="entry name" value="Cupin_2"/>
</dbReference>
<dbReference type="Pfam" id="PF13411">
    <property type="entry name" value="MerR_1"/>
    <property type="match status" value="1"/>
</dbReference>
<dbReference type="PANTHER" id="PTHR46797">
    <property type="entry name" value="HTH-TYPE TRANSCRIPTIONAL REGULATOR"/>
    <property type="match status" value="1"/>
</dbReference>
<dbReference type="AlphaFoldDB" id="A0AAE2UPU9"/>
<dbReference type="InterPro" id="IPR000551">
    <property type="entry name" value="MerR-type_HTH_dom"/>
</dbReference>
<name>A0AAE2UPU9_AGRVI</name>
<dbReference type="Pfam" id="PF13560">
    <property type="entry name" value="HTH_31"/>
    <property type="match status" value="1"/>
</dbReference>
<dbReference type="SUPFAM" id="SSF46955">
    <property type="entry name" value="Putative DNA-binding domain"/>
    <property type="match status" value="1"/>
</dbReference>
<dbReference type="InterPro" id="IPR011051">
    <property type="entry name" value="RmlC_Cupin_sf"/>
</dbReference>
<dbReference type="InterPro" id="IPR050807">
    <property type="entry name" value="TransReg_Diox_bact_type"/>
</dbReference>
<dbReference type="CDD" id="cd02209">
    <property type="entry name" value="cupin_XRE_C"/>
    <property type="match status" value="1"/>
</dbReference>
<dbReference type="GO" id="GO:0003677">
    <property type="term" value="F:DNA binding"/>
    <property type="evidence" value="ECO:0007669"/>
    <property type="project" value="UniProtKB-KW"/>
</dbReference>
<dbReference type="Pfam" id="PF07883">
    <property type="entry name" value="Cupin_2"/>
    <property type="match status" value="1"/>
</dbReference>
<dbReference type="SUPFAM" id="SSF51182">
    <property type="entry name" value="RmlC-like cupins"/>
    <property type="match status" value="1"/>
</dbReference>
<evidence type="ECO:0000259" key="2">
    <source>
        <dbReference type="PROSITE" id="PS50937"/>
    </source>
</evidence>
<accession>A0AAE2UPU9</accession>
<dbReference type="Proteomes" id="UP000655037">
    <property type="component" value="Unassembled WGS sequence"/>
</dbReference>
<evidence type="ECO:0000313" key="5">
    <source>
        <dbReference type="Proteomes" id="UP000655037"/>
    </source>
</evidence>
<organism evidence="4 5">
    <name type="scientific">Agrobacterium vitis</name>
    <name type="common">Rhizobium vitis</name>
    <dbReference type="NCBI Taxonomy" id="373"/>
    <lineage>
        <taxon>Bacteria</taxon>
        <taxon>Pseudomonadati</taxon>
        <taxon>Pseudomonadota</taxon>
        <taxon>Alphaproteobacteria</taxon>
        <taxon>Hyphomicrobiales</taxon>
        <taxon>Rhizobiaceae</taxon>
        <taxon>Rhizobium/Agrobacterium group</taxon>
        <taxon>Agrobacterium</taxon>
    </lineage>
</organism>
<evidence type="ECO:0000256" key="1">
    <source>
        <dbReference type="ARBA" id="ARBA00023125"/>
    </source>
</evidence>
<dbReference type="PROSITE" id="PS50943">
    <property type="entry name" value="HTH_CROC1"/>
    <property type="match status" value="1"/>
</dbReference>
<feature type="domain" description="HTH cro/C1-type" evidence="3">
    <location>
        <begin position="98"/>
        <end position="152"/>
    </location>
</feature>
<dbReference type="EMBL" id="JACXXJ020000004">
    <property type="protein sequence ID" value="MBF2714377.1"/>
    <property type="molecule type" value="Genomic_DNA"/>
</dbReference>
<sequence length="271" mass="29876">MQNTHLKIAEAARMSGVSQSTLRLWEQQGLIEPARTPSGQRLYDSAVLERIARIAWLRSERGLNPAAIKEELGHPETGQKGLDVAEPVTDTAAIGTRVRQMRRLSHQTLDTVARATGASVSQLSTFERTSQGISITVLHDLAKHFGTTVAELNGHPIQQQSASVVRDGEWMTWPTTSMGVSIHSLAAGARQMECHRFDLAPGASSEGAYRHEGEEFIFVLAGALQIVLDGDQFYDLRTGDSFYFESSRPHSWRNPADVQATLIWINTPPTF</sequence>
<dbReference type="Gene3D" id="1.10.1660.10">
    <property type="match status" value="1"/>
</dbReference>
<reference evidence="4" key="1">
    <citation type="submission" date="2020-11" db="EMBL/GenBank/DDBJ databases">
        <title>Agrobacterium vitis strain K377 genome.</title>
        <authorList>
            <person name="Xi H."/>
        </authorList>
    </citation>
    <scope>NUCLEOTIDE SEQUENCE</scope>
    <source>
        <strain evidence="4">K377</strain>
        <plasmid evidence="4">unnamed3</plasmid>
    </source>
</reference>
<keyword evidence="1" id="KW-0238">DNA-binding</keyword>
<keyword evidence="4" id="KW-0614">Plasmid</keyword>
<dbReference type="CDD" id="cd00093">
    <property type="entry name" value="HTH_XRE"/>
    <property type="match status" value="1"/>
</dbReference>
<dbReference type="PROSITE" id="PS00552">
    <property type="entry name" value="HTH_MERR_1"/>
    <property type="match status" value="1"/>
</dbReference>
<protein>
    <submittedName>
        <fullName evidence="4">MerR family transcriptional regulator</fullName>
    </submittedName>
</protein>
<dbReference type="Gene3D" id="1.10.260.40">
    <property type="entry name" value="lambda repressor-like DNA-binding domains"/>
    <property type="match status" value="1"/>
</dbReference>
<geneLocation type="plasmid" evidence="4">
    <name>unnamed3</name>
</geneLocation>
<dbReference type="RefSeq" id="WP_156534458.1">
    <property type="nucleotide sequence ID" value="NZ_JACXXJ020000004.1"/>
</dbReference>
<gene>
    <name evidence="4" type="ORF">IEI95_009085</name>
</gene>
<dbReference type="SUPFAM" id="SSF47413">
    <property type="entry name" value="lambda repressor-like DNA-binding domains"/>
    <property type="match status" value="1"/>
</dbReference>
<dbReference type="SMART" id="SM00530">
    <property type="entry name" value="HTH_XRE"/>
    <property type="match status" value="1"/>
</dbReference>
<dbReference type="InterPro" id="IPR009061">
    <property type="entry name" value="DNA-bd_dom_put_sf"/>
</dbReference>
<dbReference type="PROSITE" id="PS50937">
    <property type="entry name" value="HTH_MERR_2"/>
    <property type="match status" value="1"/>
</dbReference>
<dbReference type="Gene3D" id="2.60.120.10">
    <property type="entry name" value="Jelly Rolls"/>
    <property type="match status" value="1"/>
</dbReference>
<comment type="caution">
    <text evidence="4">The sequence shown here is derived from an EMBL/GenBank/DDBJ whole genome shotgun (WGS) entry which is preliminary data.</text>
</comment>
<dbReference type="SMART" id="SM00422">
    <property type="entry name" value="HTH_MERR"/>
    <property type="match status" value="1"/>
</dbReference>
<dbReference type="CDD" id="cd00592">
    <property type="entry name" value="HTH_MerR-like"/>
    <property type="match status" value="1"/>
</dbReference>
<dbReference type="InterPro" id="IPR010982">
    <property type="entry name" value="Lambda_DNA-bd_dom_sf"/>
</dbReference>
<evidence type="ECO:0000313" key="4">
    <source>
        <dbReference type="EMBL" id="MBF2714377.1"/>
    </source>
</evidence>
<dbReference type="InterPro" id="IPR001387">
    <property type="entry name" value="Cro/C1-type_HTH"/>
</dbReference>
<dbReference type="InterPro" id="IPR014710">
    <property type="entry name" value="RmlC-like_jellyroll"/>
</dbReference>
<evidence type="ECO:0000259" key="3">
    <source>
        <dbReference type="PROSITE" id="PS50943"/>
    </source>
</evidence>
<proteinExistence type="predicted"/>
<dbReference type="GO" id="GO:0005829">
    <property type="term" value="C:cytosol"/>
    <property type="evidence" value="ECO:0007669"/>
    <property type="project" value="TreeGrafter"/>
</dbReference>